<dbReference type="EMBL" id="CP003349">
    <property type="protein sequence ID" value="AFD05597.1"/>
    <property type="molecule type" value="Genomic_DNA"/>
</dbReference>
<dbReference type="InterPro" id="IPR034660">
    <property type="entry name" value="DinB/YfiT-like"/>
</dbReference>
<dbReference type="RefSeq" id="WP_014678825.1">
    <property type="nucleotide sequence ID" value="NC_017770.1"/>
</dbReference>
<dbReference type="SUPFAM" id="SSF109854">
    <property type="entry name" value="DinB/YfiT-like putative metalloenzymes"/>
    <property type="match status" value="1"/>
</dbReference>
<feature type="domain" description="DinB-like" evidence="1">
    <location>
        <begin position="9"/>
        <end position="120"/>
    </location>
</feature>
<accession>H8KT26</accession>
<dbReference type="Pfam" id="PF12867">
    <property type="entry name" value="DinB_2"/>
    <property type="match status" value="1"/>
</dbReference>
<name>H8KT26_SOLCM</name>
<sequence>MKTTLLENLEKSRNYTIQTAQSMPENKFDFKPVDEVWSFKELIHHIAYCIQWMEDNFLKNKEADWAPPSVKGSKSEIIDYINKAYADVTSTIKGVEKLTDAQINGVYAIIDHSTHHRGQAVTYLRCNHIDPPEYVFLA</sequence>
<keyword evidence="3" id="KW-1185">Reference proteome</keyword>
<evidence type="ECO:0000313" key="3">
    <source>
        <dbReference type="Proteomes" id="UP000007590"/>
    </source>
</evidence>
<gene>
    <name evidence="2" type="ordered locus">Solca_0465</name>
</gene>
<dbReference type="HOGENOM" id="CLU_120900_3_0_10"/>
<dbReference type="AlphaFoldDB" id="H8KT26"/>
<dbReference type="KEGG" id="scn:Solca_0465"/>
<organism evidence="2 3">
    <name type="scientific">Solitalea canadensis (strain ATCC 29591 / DSM 3403 / JCM 21819 / LMG 8368 / NBRC 15130 / NCIMB 12057 / USAM 9D)</name>
    <name type="common">Flexibacter canadensis</name>
    <dbReference type="NCBI Taxonomy" id="929556"/>
    <lineage>
        <taxon>Bacteria</taxon>
        <taxon>Pseudomonadati</taxon>
        <taxon>Bacteroidota</taxon>
        <taxon>Sphingobacteriia</taxon>
        <taxon>Sphingobacteriales</taxon>
        <taxon>Sphingobacteriaceae</taxon>
        <taxon>Solitalea</taxon>
    </lineage>
</organism>
<dbReference type="Proteomes" id="UP000007590">
    <property type="component" value="Chromosome"/>
</dbReference>
<dbReference type="Gene3D" id="1.20.120.450">
    <property type="entry name" value="dinb family like domain"/>
    <property type="match status" value="1"/>
</dbReference>
<protein>
    <recommendedName>
        <fullName evidence="1">DinB-like domain-containing protein</fullName>
    </recommendedName>
</protein>
<dbReference type="OrthoDB" id="119432at2"/>
<dbReference type="InterPro" id="IPR024775">
    <property type="entry name" value="DinB-like"/>
</dbReference>
<proteinExistence type="predicted"/>
<dbReference type="eggNOG" id="COG2318">
    <property type="taxonomic scope" value="Bacteria"/>
</dbReference>
<evidence type="ECO:0000313" key="2">
    <source>
        <dbReference type="EMBL" id="AFD05597.1"/>
    </source>
</evidence>
<dbReference type="STRING" id="929556.Solca_0465"/>
<reference evidence="2" key="1">
    <citation type="submission" date="2012-02" db="EMBL/GenBank/DDBJ databases">
        <title>The complete genome of Solitalea canadensis DSM 3403.</title>
        <authorList>
            <consortium name="US DOE Joint Genome Institute (JGI-PGF)"/>
            <person name="Lucas S."/>
            <person name="Copeland A."/>
            <person name="Lapidus A."/>
            <person name="Glavina del Rio T."/>
            <person name="Dalin E."/>
            <person name="Tice H."/>
            <person name="Bruce D."/>
            <person name="Goodwin L."/>
            <person name="Pitluck S."/>
            <person name="Peters L."/>
            <person name="Ovchinnikova G."/>
            <person name="Lu M."/>
            <person name="Kyrpides N."/>
            <person name="Mavromatis K."/>
            <person name="Ivanova N."/>
            <person name="Brettin T."/>
            <person name="Detter J.C."/>
            <person name="Han C."/>
            <person name="Larimer F."/>
            <person name="Land M."/>
            <person name="Hauser L."/>
            <person name="Markowitz V."/>
            <person name="Cheng J.-F."/>
            <person name="Hugenholtz P."/>
            <person name="Woyke T."/>
            <person name="Wu D."/>
            <person name="Spring S."/>
            <person name="Schroeder M."/>
            <person name="Kopitz M."/>
            <person name="Brambilla E."/>
            <person name="Klenk H.-P."/>
            <person name="Eisen J.A."/>
        </authorList>
    </citation>
    <scope>NUCLEOTIDE SEQUENCE</scope>
    <source>
        <strain evidence="2">DSM 3403</strain>
    </source>
</reference>
<evidence type="ECO:0000259" key="1">
    <source>
        <dbReference type="Pfam" id="PF12867"/>
    </source>
</evidence>